<gene>
    <name evidence="1" type="ORF">E4Z66_18990</name>
</gene>
<dbReference type="RefSeq" id="WP_136464668.1">
    <property type="nucleotide sequence ID" value="NZ_SRKY01000007.1"/>
</dbReference>
<dbReference type="AlphaFoldDB" id="A0A4S4N5C8"/>
<evidence type="ECO:0000313" key="2">
    <source>
        <dbReference type="Proteomes" id="UP000306602"/>
    </source>
</evidence>
<proteinExistence type="predicted"/>
<comment type="caution">
    <text evidence="1">The sequence shown here is derived from an EMBL/GenBank/DDBJ whole genome shotgun (WGS) entry which is preliminary data.</text>
</comment>
<dbReference type="EMBL" id="SRKY01000007">
    <property type="protein sequence ID" value="THH34286.1"/>
    <property type="molecule type" value="Genomic_DNA"/>
</dbReference>
<sequence>MAALDALVTELSVNNAGGLTVITYPKFFRPVKDNPNSFTGAGKTNRPLSHANRRTRRLQPLSNHFRLKVLVTFQHLLTEADVSHEQFGNSLKYGLFFPAMPATSPENFVAVCDVISEIRLPRSSSLVQLSVAYTRGGDSKIHIRSSATATSAGRDYLRRLADDTTEALRLFDLFESAAIFHGWAVQSE</sequence>
<reference evidence="1 2" key="1">
    <citation type="submission" date="2019-04" db="EMBL/GenBank/DDBJ databases">
        <title>Shimia ponticola sp. nov., isolated from seawater.</title>
        <authorList>
            <person name="Kim Y.-O."/>
            <person name="Yoon J.-H."/>
        </authorList>
    </citation>
    <scope>NUCLEOTIDE SEQUENCE [LARGE SCALE GENOMIC DNA]</scope>
    <source>
        <strain evidence="1 2">MYP11</strain>
    </source>
</reference>
<protein>
    <submittedName>
        <fullName evidence="1">Uncharacterized protein</fullName>
    </submittedName>
</protein>
<evidence type="ECO:0000313" key="1">
    <source>
        <dbReference type="EMBL" id="THH34286.1"/>
    </source>
</evidence>
<name>A0A4S4N5C8_9RHOB</name>
<accession>A0A4S4N5C8</accession>
<dbReference type="Proteomes" id="UP000306602">
    <property type="component" value="Unassembled WGS sequence"/>
</dbReference>
<keyword evidence="2" id="KW-1185">Reference proteome</keyword>
<organism evidence="1 2">
    <name type="scientific">Aliishimia ponticola</name>
    <dbReference type="NCBI Taxonomy" id="2499833"/>
    <lineage>
        <taxon>Bacteria</taxon>
        <taxon>Pseudomonadati</taxon>
        <taxon>Pseudomonadota</taxon>
        <taxon>Alphaproteobacteria</taxon>
        <taxon>Rhodobacterales</taxon>
        <taxon>Paracoccaceae</taxon>
        <taxon>Aliishimia</taxon>
    </lineage>
</organism>